<keyword evidence="5" id="KW-1133">Transmembrane helix</keyword>
<dbReference type="NCBIfam" id="TIGR02232">
    <property type="entry name" value="myxo_disulf_rpt"/>
    <property type="match status" value="4"/>
</dbReference>
<dbReference type="PANTHER" id="PTHR46130:SF3">
    <property type="entry name" value="CHROMOSOME UNDETERMINED SCAFFOLD_33, WHOLE GENOME SHOTGUN SEQUENCE"/>
    <property type="match status" value="1"/>
</dbReference>
<evidence type="ECO:0000256" key="2">
    <source>
        <dbReference type="ARBA" id="ARBA00022737"/>
    </source>
</evidence>
<dbReference type="GO" id="GO:0004222">
    <property type="term" value="F:metalloendopeptidase activity"/>
    <property type="evidence" value="ECO:0007669"/>
    <property type="project" value="TreeGrafter"/>
</dbReference>
<organism evidence="7 8">
    <name type="scientific">Stylonychia lemnae</name>
    <name type="common">Ciliate</name>
    <dbReference type="NCBI Taxonomy" id="5949"/>
    <lineage>
        <taxon>Eukaryota</taxon>
        <taxon>Sar</taxon>
        <taxon>Alveolata</taxon>
        <taxon>Ciliophora</taxon>
        <taxon>Intramacronucleata</taxon>
        <taxon>Spirotrichea</taxon>
        <taxon>Stichotrichia</taxon>
        <taxon>Sporadotrichida</taxon>
        <taxon>Oxytrichidae</taxon>
        <taxon>Stylonychinae</taxon>
        <taxon>Stylonychia</taxon>
    </lineage>
</organism>
<dbReference type="Proteomes" id="UP000039865">
    <property type="component" value="Unassembled WGS sequence"/>
</dbReference>
<sequence length="1297" mass="143241">MRSRSQNMGAKLKLTSLTTLQLVIMLILLLSIQTNGDIQQTVAAQGAPAPAFNTQFGVVNPGIISKTGLLFETDNVACANPSPQFNIGATFTFTAWVYLTDLVAEACVKIKGTTIWAGVNAAASSVAGTFVEIDTLVYPAQGWNHIAVAFDTTPTFSRVQAWAYKPDGTSQTGILRTLSALFLDSSAFNWCIGAYLLCTGCPSTATYGTDKGLKGVINNIRVYNYKLTTAQIAGSLSTTTCSSECILCRIEDNGQCIETNQYQKMVEIDLNVPDYRLVIEDQSLNKNNFTLTGVATFDPFYVHNQGLYFGGSNYIVSMTAVKFGRGIPNILKSCNNTKWSFLSFHCNIYQQQYYFSTKQYNLAVDMFKWHFLSVVLIKQGTASTKPCLVFNQDAINCVAAASDFTTIYADSGTNIITLGTGYTGMMRLFHVYDYPKLFTSTPLKCFSNCGTANYGEICKSCDSKCKSCFDSAVYSCFSCDEITFKFFAASTTCKETCGDGLDFGTYECDDGNVVSGDGCSYLCKVEPGWQCSGGNLNTPDTCTEICGDGINLGTLSCDDGNAIDGDGCTSTCSTETGWYCVNTAQNSKSDCYEFCGDLQYFGKKSGVSKSKFACDDGNLVNGDGCDEYCRQEVGFICSSTTGLCTEICGDGIAHSDACDDGNNNSGDGCSSTCQLEPGYTCVAEINAQMTCYQSFGPSITGYNLARDDTSLDIFLNETIYFSYNFDLSRSISYYILGSRSSYDILISFTNDVATNQKTPTNKLSFTFSIADDVQLFGDEYFVVTFDQEDFISSSTSAQIFNKEYRVLLWGREVKGNAASGGFGYILILTYIILYLPMTQSNMSSEGRIIGENFELINLHTQFIQQFLMADLVANPETVYKYYSYGYPTYNVFLLIVDTGSIAGMLVGGSFVYALIMGRPNKRIKESLIIFMGTIVFNKLMFLSMLGAGNLQIGGSAATASGAILLLFIYRSEINEGKSSPAKRWRGFFGYFGNSMIQQVFYTVFMGVRLLTSVFFIALLENKPVQMIMLLLIQAIVSKIRNQCLKQWIGYIFIAKPYKEKYFNIMALIDEVGVLICIALFANTIFINSGMTRSIHSIIGYAYGGVMMIVLILNYLFTFIYFKKRNPPEIEMTQDYSMPPPKPVQAQPKKIQQQVKPAPQKGAAKPKSMKKDQNGLDESDVDIKKPQKKDPNSKQQPAKKTAEKPQSKPNQRSKSQNQPQSKQKKPQPKEEESYYEEEITEDYEDTIGSGDVIKGDRPEYRKPFGNDARVQDTFADTNTSENMFMGSSTMNNKKVKFN</sequence>
<feature type="chain" id="PRO_5001729460" description="Lipoprotein" evidence="6">
    <location>
        <begin position="37"/>
        <end position="1297"/>
    </location>
</feature>
<keyword evidence="2" id="KW-0677">Repeat</keyword>
<feature type="transmembrane region" description="Helical" evidence="5">
    <location>
        <begin position="952"/>
        <end position="969"/>
    </location>
</feature>
<dbReference type="Gene3D" id="2.60.120.200">
    <property type="match status" value="1"/>
</dbReference>
<feature type="transmembrane region" description="Helical" evidence="5">
    <location>
        <begin position="817"/>
        <end position="835"/>
    </location>
</feature>
<evidence type="ECO:0000256" key="6">
    <source>
        <dbReference type="SAM" id="SignalP"/>
    </source>
</evidence>
<keyword evidence="5" id="KW-0812">Transmembrane</keyword>
<dbReference type="InParanoid" id="A0A078AJP0"/>
<feature type="compositionally biased region" description="Low complexity" evidence="4">
    <location>
        <begin position="1143"/>
        <end position="1165"/>
    </location>
</feature>
<feature type="transmembrane region" description="Helical" evidence="5">
    <location>
        <begin position="927"/>
        <end position="946"/>
    </location>
</feature>
<dbReference type="PANTHER" id="PTHR46130">
    <property type="entry name" value="LAMGL DOMAIN-CONTAINING PROTEIN"/>
    <property type="match status" value="1"/>
</dbReference>
<feature type="transmembrane region" description="Helical" evidence="5">
    <location>
        <begin position="1097"/>
        <end position="1121"/>
    </location>
</feature>
<keyword evidence="5" id="KW-0472">Membrane</keyword>
<feature type="compositionally biased region" description="Polar residues" evidence="4">
    <location>
        <begin position="1278"/>
        <end position="1291"/>
    </location>
</feature>
<feature type="compositionally biased region" description="Acidic residues" evidence="4">
    <location>
        <begin position="1232"/>
        <end position="1244"/>
    </location>
</feature>
<dbReference type="EMBL" id="CCKQ01011055">
    <property type="protein sequence ID" value="CDW82595.1"/>
    <property type="molecule type" value="Genomic_DNA"/>
</dbReference>
<evidence type="ECO:0000256" key="5">
    <source>
        <dbReference type="SAM" id="Phobius"/>
    </source>
</evidence>
<feature type="compositionally biased region" description="Basic and acidic residues" evidence="4">
    <location>
        <begin position="1252"/>
        <end position="1263"/>
    </location>
</feature>
<keyword evidence="1 6" id="KW-0732">Signal</keyword>
<dbReference type="InterPro" id="IPR011936">
    <property type="entry name" value="Myxo_disulph_rpt"/>
</dbReference>
<dbReference type="GO" id="GO:0007166">
    <property type="term" value="P:cell surface receptor signaling pathway"/>
    <property type="evidence" value="ECO:0007669"/>
    <property type="project" value="TreeGrafter"/>
</dbReference>
<keyword evidence="8" id="KW-1185">Reference proteome</keyword>
<evidence type="ECO:0000256" key="3">
    <source>
        <dbReference type="ARBA" id="ARBA00023157"/>
    </source>
</evidence>
<feature type="transmembrane region" description="Helical" evidence="5">
    <location>
        <begin position="893"/>
        <end position="915"/>
    </location>
</feature>
<dbReference type="GO" id="GO:0006508">
    <property type="term" value="P:proteolysis"/>
    <property type="evidence" value="ECO:0007669"/>
    <property type="project" value="TreeGrafter"/>
</dbReference>
<accession>A0A078AJP0</accession>
<dbReference type="SUPFAM" id="SSF49899">
    <property type="entry name" value="Concanavalin A-like lectins/glucanases"/>
    <property type="match status" value="1"/>
</dbReference>
<dbReference type="InterPro" id="IPR043543">
    <property type="entry name" value="PAPPA/PAPPA2"/>
</dbReference>
<feature type="signal peptide" evidence="6">
    <location>
        <begin position="1"/>
        <end position="36"/>
    </location>
</feature>
<feature type="transmembrane region" description="Helical" evidence="5">
    <location>
        <begin position="1061"/>
        <end position="1085"/>
    </location>
</feature>
<feature type="region of interest" description="Disordered" evidence="4">
    <location>
        <begin position="1131"/>
        <end position="1270"/>
    </location>
</feature>
<gene>
    <name evidence="7" type="primary">Contig15862.g16913</name>
    <name evidence="7" type="ORF">STYLEM_11628</name>
</gene>
<proteinExistence type="predicted"/>
<evidence type="ECO:0000256" key="1">
    <source>
        <dbReference type="ARBA" id="ARBA00022729"/>
    </source>
</evidence>
<feature type="compositionally biased region" description="Basic and acidic residues" evidence="4">
    <location>
        <begin position="1180"/>
        <end position="1191"/>
    </location>
</feature>
<dbReference type="Pfam" id="PF13948">
    <property type="entry name" value="DUF4215"/>
    <property type="match status" value="3"/>
</dbReference>
<dbReference type="InterPro" id="IPR013320">
    <property type="entry name" value="ConA-like_dom_sf"/>
</dbReference>
<feature type="region of interest" description="Disordered" evidence="4">
    <location>
        <begin position="1278"/>
        <end position="1297"/>
    </location>
</feature>
<feature type="transmembrane region" description="Helical" evidence="5">
    <location>
        <begin position="990"/>
        <end position="1017"/>
    </location>
</feature>
<name>A0A078AJP0_STYLE</name>
<feature type="compositionally biased region" description="Low complexity" evidence="4">
    <location>
        <begin position="1208"/>
        <end position="1220"/>
    </location>
</feature>
<evidence type="ECO:0000256" key="4">
    <source>
        <dbReference type="SAM" id="MobiDB-lite"/>
    </source>
</evidence>
<evidence type="ECO:0008006" key="9">
    <source>
        <dbReference type="Google" id="ProtNLM"/>
    </source>
</evidence>
<dbReference type="GO" id="GO:0005615">
    <property type="term" value="C:extracellular space"/>
    <property type="evidence" value="ECO:0007669"/>
    <property type="project" value="TreeGrafter"/>
</dbReference>
<reference evidence="7 8" key="1">
    <citation type="submission" date="2014-06" db="EMBL/GenBank/DDBJ databases">
        <authorList>
            <person name="Swart Estienne"/>
        </authorList>
    </citation>
    <scope>NUCLEOTIDE SEQUENCE [LARGE SCALE GENOMIC DNA]</scope>
    <source>
        <strain evidence="7 8">130c</strain>
    </source>
</reference>
<keyword evidence="3" id="KW-1015">Disulfide bond</keyword>
<protein>
    <recommendedName>
        <fullName evidence="9">Lipoprotein</fullName>
    </recommendedName>
</protein>
<evidence type="ECO:0000313" key="8">
    <source>
        <dbReference type="Proteomes" id="UP000039865"/>
    </source>
</evidence>
<evidence type="ECO:0000313" key="7">
    <source>
        <dbReference type="EMBL" id="CDW82595.1"/>
    </source>
</evidence>
<dbReference type="OrthoDB" id="536211at2759"/>